<keyword evidence="3" id="KW-1185">Reference proteome</keyword>
<evidence type="ECO:0000313" key="2">
    <source>
        <dbReference type="EMBL" id="GFO26387.1"/>
    </source>
</evidence>
<gene>
    <name evidence="2" type="ORF">PoB_005289200</name>
</gene>
<dbReference type="AlphaFoldDB" id="A0AAV4C534"/>
<feature type="region of interest" description="Disordered" evidence="1">
    <location>
        <begin position="60"/>
        <end position="101"/>
    </location>
</feature>
<dbReference type="EMBL" id="BLXT01005830">
    <property type="protein sequence ID" value="GFO26387.1"/>
    <property type="molecule type" value="Genomic_DNA"/>
</dbReference>
<reference evidence="2 3" key="1">
    <citation type="journal article" date="2021" name="Elife">
        <title>Chloroplast acquisition without the gene transfer in kleptoplastic sea slugs, Plakobranchus ocellatus.</title>
        <authorList>
            <person name="Maeda T."/>
            <person name="Takahashi S."/>
            <person name="Yoshida T."/>
            <person name="Shimamura S."/>
            <person name="Takaki Y."/>
            <person name="Nagai Y."/>
            <person name="Toyoda A."/>
            <person name="Suzuki Y."/>
            <person name="Arimoto A."/>
            <person name="Ishii H."/>
            <person name="Satoh N."/>
            <person name="Nishiyama T."/>
            <person name="Hasebe M."/>
            <person name="Maruyama T."/>
            <person name="Minagawa J."/>
            <person name="Obokata J."/>
            <person name="Shigenobu S."/>
        </authorList>
    </citation>
    <scope>NUCLEOTIDE SEQUENCE [LARGE SCALE GENOMIC DNA]</scope>
</reference>
<comment type="caution">
    <text evidence="2">The sequence shown here is derived from an EMBL/GenBank/DDBJ whole genome shotgun (WGS) entry which is preliminary data.</text>
</comment>
<sequence length="174" mass="19068">MIDRYTGEKAQKHKSKRLYFPDLAQGCLTRPLPVRLCNARVSSASPHLIGSILIGPNSGDVPVSPQQGDLRFSSFPSGQGAGGGDRTRDRRVNADIREDQSDSKISEDFRAGWLASVCQTTATTKIVTLTTELKKCLPTSSLSWLPDLNVEIRHTAHCSTQIMLFKVSIKVINS</sequence>
<protein>
    <submittedName>
        <fullName evidence="2">Uncharacterized protein</fullName>
    </submittedName>
</protein>
<organism evidence="2 3">
    <name type="scientific">Plakobranchus ocellatus</name>
    <dbReference type="NCBI Taxonomy" id="259542"/>
    <lineage>
        <taxon>Eukaryota</taxon>
        <taxon>Metazoa</taxon>
        <taxon>Spiralia</taxon>
        <taxon>Lophotrochozoa</taxon>
        <taxon>Mollusca</taxon>
        <taxon>Gastropoda</taxon>
        <taxon>Heterobranchia</taxon>
        <taxon>Euthyneura</taxon>
        <taxon>Panpulmonata</taxon>
        <taxon>Sacoglossa</taxon>
        <taxon>Placobranchoidea</taxon>
        <taxon>Plakobranchidae</taxon>
        <taxon>Plakobranchus</taxon>
    </lineage>
</organism>
<accession>A0AAV4C534</accession>
<evidence type="ECO:0000313" key="3">
    <source>
        <dbReference type="Proteomes" id="UP000735302"/>
    </source>
</evidence>
<name>A0AAV4C534_9GAST</name>
<evidence type="ECO:0000256" key="1">
    <source>
        <dbReference type="SAM" id="MobiDB-lite"/>
    </source>
</evidence>
<feature type="compositionally biased region" description="Basic and acidic residues" evidence="1">
    <location>
        <begin position="85"/>
        <end position="101"/>
    </location>
</feature>
<proteinExistence type="predicted"/>
<dbReference type="Proteomes" id="UP000735302">
    <property type="component" value="Unassembled WGS sequence"/>
</dbReference>